<reference evidence="1 2" key="1">
    <citation type="submission" date="2019-07" db="EMBL/GenBank/DDBJ databases">
        <title>Whole genome shotgun sequence of Adhaeribacter aerolatus NBRC 106133.</title>
        <authorList>
            <person name="Hosoyama A."/>
            <person name="Uohara A."/>
            <person name="Ohji S."/>
            <person name="Ichikawa N."/>
        </authorList>
    </citation>
    <scope>NUCLEOTIDE SEQUENCE [LARGE SCALE GENOMIC DNA]</scope>
    <source>
        <strain evidence="1 2">NBRC 106133</strain>
    </source>
</reference>
<dbReference type="OrthoDB" id="9807630at2"/>
<dbReference type="InterPro" id="IPR050155">
    <property type="entry name" value="HAD-like_hydrolase_sf"/>
</dbReference>
<dbReference type="Gene3D" id="1.10.150.240">
    <property type="entry name" value="Putative phosphatase, domain 2"/>
    <property type="match status" value="1"/>
</dbReference>
<dbReference type="GO" id="GO:0008967">
    <property type="term" value="F:phosphoglycolate phosphatase activity"/>
    <property type="evidence" value="ECO:0007669"/>
    <property type="project" value="TreeGrafter"/>
</dbReference>
<dbReference type="InterPro" id="IPR023214">
    <property type="entry name" value="HAD_sf"/>
</dbReference>
<dbReference type="PRINTS" id="PR00413">
    <property type="entry name" value="HADHALOGNASE"/>
</dbReference>
<gene>
    <name evidence="1" type="ORF">AAE02nite_15480</name>
</gene>
<accession>A0A512AVZ5</accession>
<comment type="caution">
    <text evidence="1">The sequence shown here is derived from an EMBL/GenBank/DDBJ whole genome shotgun (WGS) entry which is preliminary data.</text>
</comment>
<organism evidence="1 2">
    <name type="scientific">Adhaeribacter aerolatus</name>
    <dbReference type="NCBI Taxonomy" id="670289"/>
    <lineage>
        <taxon>Bacteria</taxon>
        <taxon>Pseudomonadati</taxon>
        <taxon>Bacteroidota</taxon>
        <taxon>Cytophagia</taxon>
        <taxon>Cytophagales</taxon>
        <taxon>Hymenobacteraceae</taxon>
        <taxon>Adhaeribacter</taxon>
    </lineage>
</organism>
<dbReference type="GO" id="GO:0005829">
    <property type="term" value="C:cytosol"/>
    <property type="evidence" value="ECO:0007669"/>
    <property type="project" value="TreeGrafter"/>
</dbReference>
<dbReference type="Proteomes" id="UP000321532">
    <property type="component" value="Unassembled WGS sequence"/>
</dbReference>
<name>A0A512AVZ5_9BACT</name>
<proteinExistence type="predicted"/>
<dbReference type="PANTHER" id="PTHR43434">
    <property type="entry name" value="PHOSPHOGLYCOLATE PHOSPHATASE"/>
    <property type="match status" value="1"/>
</dbReference>
<dbReference type="InterPro" id="IPR036412">
    <property type="entry name" value="HAD-like_sf"/>
</dbReference>
<dbReference type="SUPFAM" id="SSF56784">
    <property type="entry name" value="HAD-like"/>
    <property type="match status" value="1"/>
</dbReference>
<dbReference type="InterPro" id="IPR023198">
    <property type="entry name" value="PGP-like_dom2"/>
</dbReference>
<dbReference type="AlphaFoldDB" id="A0A512AVZ5"/>
<protein>
    <submittedName>
        <fullName evidence="1">Phosphoglycolate phosphatase</fullName>
    </submittedName>
</protein>
<dbReference type="Gene3D" id="3.40.50.1000">
    <property type="entry name" value="HAD superfamily/HAD-like"/>
    <property type="match status" value="1"/>
</dbReference>
<dbReference type="EMBL" id="BJYS01000008">
    <property type="protein sequence ID" value="GEO03884.1"/>
    <property type="molecule type" value="Genomic_DNA"/>
</dbReference>
<dbReference type="GO" id="GO:0006281">
    <property type="term" value="P:DNA repair"/>
    <property type="evidence" value="ECO:0007669"/>
    <property type="project" value="TreeGrafter"/>
</dbReference>
<dbReference type="InterPro" id="IPR006439">
    <property type="entry name" value="HAD-SF_hydro_IA"/>
</dbReference>
<dbReference type="SFLD" id="SFLDS00003">
    <property type="entry name" value="Haloacid_Dehalogenase"/>
    <property type="match status" value="1"/>
</dbReference>
<dbReference type="PANTHER" id="PTHR43434:SF13">
    <property type="entry name" value="PHOSPHOGLYCOLATE PHOSPHATASE"/>
    <property type="match status" value="1"/>
</dbReference>
<dbReference type="Pfam" id="PF13419">
    <property type="entry name" value="HAD_2"/>
    <property type="match status" value="1"/>
</dbReference>
<dbReference type="NCBIfam" id="TIGR01549">
    <property type="entry name" value="HAD-SF-IA-v1"/>
    <property type="match status" value="1"/>
</dbReference>
<sequence>MIKYVVFDFDGTLVDSKAVFISVFNQLAEKHQFNKMEPGNIEYLRQLTITERCKYLQLPLYKLPLLTVDLLNRYQQSLAEVILLAGIKNLIEALRNSGYAIAIVSSNSEKNIRQFLQQNQITEIDAVYSARNIFGKDRVIKKFLKTYRLSPDQIIYVGDEVRDIVACKKIGVKVIWVSWGYDIQALAEKETPDFTAHSPDDILIILKSVNPAENLFLHPETPFLA</sequence>
<dbReference type="SFLD" id="SFLDG01129">
    <property type="entry name" value="C1.5:_HAD__Beta-PGM__Phosphata"/>
    <property type="match status" value="1"/>
</dbReference>
<evidence type="ECO:0000313" key="2">
    <source>
        <dbReference type="Proteomes" id="UP000321532"/>
    </source>
</evidence>
<dbReference type="InterPro" id="IPR041492">
    <property type="entry name" value="HAD_2"/>
</dbReference>
<evidence type="ECO:0000313" key="1">
    <source>
        <dbReference type="EMBL" id="GEO03884.1"/>
    </source>
</evidence>
<keyword evidence="2" id="KW-1185">Reference proteome</keyword>
<dbReference type="RefSeq" id="WP_146896706.1">
    <property type="nucleotide sequence ID" value="NZ_BJYS01000008.1"/>
</dbReference>